<evidence type="ECO:0000313" key="1">
    <source>
        <dbReference type="EMBL" id="MBO0348549.1"/>
    </source>
</evidence>
<reference evidence="1 2" key="1">
    <citation type="submission" date="2021-03" db="EMBL/GenBank/DDBJ databases">
        <title>Metabolic Capacity of the Antarctic Cyanobacterium Phormidium pseudopriestleyi that Sustains Oxygenic Photosynthesis in the Presence of Hydrogen Sulfide.</title>
        <authorList>
            <person name="Lumian J.E."/>
            <person name="Jungblut A.D."/>
            <person name="Dillon M.L."/>
            <person name="Hawes I."/>
            <person name="Doran P.T."/>
            <person name="Mackey T.J."/>
            <person name="Dick G.J."/>
            <person name="Grettenberger C.L."/>
            <person name="Sumner D.Y."/>
        </authorList>
    </citation>
    <scope>NUCLEOTIDE SEQUENCE [LARGE SCALE GENOMIC DNA]</scope>
    <source>
        <strain evidence="1 2">FRX01</strain>
    </source>
</reference>
<keyword evidence="2" id="KW-1185">Reference proteome</keyword>
<dbReference type="SUPFAM" id="SSF52540">
    <property type="entry name" value="P-loop containing nucleoside triphosphate hydrolases"/>
    <property type="match status" value="1"/>
</dbReference>
<dbReference type="Gene3D" id="1.10.8.60">
    <property type="match status" value="1"/>
</dbReference>
<accession>A0ABS3FNK4</accession>
<dbReference type="Proteomes" id="UP000664844">
    <property type="component" value="Unassembled WGS sequence"/>
</dbReference>
<dbReference type="EMBL" id="JAFLQW010000141">
    <property type="protein sequence ID" value="MBO0348549.1"/>
    <property type="molecule type" value="Genomic_DNA"/>
</dbReference>
<evidence type="ECO:0008006" key="3">
    <source>
        <dbReference type="Google" id="ProtNLM"/>
    </source>
</evidence>
<proteinExistence type="predicted"/>
<organism evidence="1 2">
    <name type="scientific">Phormidium pseudopriestleyi FRX01</name>
    <dbReference type="NCBI Taxonomy" id="1759528"/>
    <lineage>
        <taxon>Bacteria</taxon>
        <taxon>Bacillati</taxon>
        <taxon>Cyanobacteriota</taxon>
        <taxon>Cyanophyceae</taxon>
        <taxon>Oscillatoriophycideae</taxon>
        <taxon>Oscillatoriales</taxon>
        <taxon>Oscillatoriaceae</taxon>
        <taxon>Phormidium</taxon>
    </lineage>
</organism>
<name>A0ABS3FNK4_9CYAN</name>
<protein>
    <recommendedName>
        <fullName evidence="3">ATP-binding protein</fullName>
    </recommendedName>
</protein>
<dbReference type="InterPro" id="IPR027417">
    <property type="entry name" value="P-loop_NTPase"/>
</dbReference>
<evidence type="ECO:0000313" key="2">
    <source>
        <dbReference type="Proteomes" id="UP000664844"/>
    </source>
</evidence>
<sequence length="410" mass="46039">MSNRLERFRKEMAAFEGAADPARSVERGHYVPHPKKSLADKIAGQIALRPASTHLLIGGIGSGKTTELLIARDRINELEDTYAHYLDVSLEADISQMKPGVLLAMVGVAISELVSDSDQENMGEFITTIRQLAYGYQETVYESMYDDDYWNDYYNDGSYDSDGNRVRVVEHTGLIPIRPKAPEEIKKLLEAIKYVKQVLSEKYGTIVLLLDGLDRLYKEEIFLRLIRDVKSLSEMGIGVVIIGPIQVAYSQYKNRLESAVNSFDYQPCFDVVRDPDARNFFANILAVRASEGFLGQSSVDGLIHYSGGMLRDLINLTQSAIQEAYLSGSDNLNEAHVEVAAQSFGRAKIFGISDEECDTMERVSKEGKFIPRTEEDIRLLVEGKILEYRYPELRHAVHPALSPLIKKSKV</sequence>
<dbReference type="RefSeq" id="WP_207087096.1">
    <property type="nucleotide sequence ID" value="NZ_JAFLQW010000141.1"/>
</dbReference>
<dbReference type="Gene3D" id="3.40.50.300">
    <property type="entry name" value="P-loop containing nucleotide triphosphate hydrolases"/>
    <property type="match status" value="1"/>
</dbReference>
<comment type="caution">
    <text evidence="1">The sequence shown here is derived from an EMBL/GenBank/DDBJ whole genome shotgun (WGS) entry which is preliminary data.</text>
</comment>
<gene>
    <name evidence="1" type="ORF">J0895_05395</name>
</gene>